<evidence type="ECO:0000259" key="7">
    <source>
        <dbReference type="PROSITE" id="PS50014"/>
    </source>
</evidence>
<dbReference type="Pfam" id="PF17035">
    <property type="entry name" value="BET"/>
    <property type="match status" value="1"/>
</dbReference>
<dbReference type="PRINTS" id="PR00503">
    <property type="entry name" value="BROMODOMAIN"/>
</dbReference>
<keyword evidence="1" id="KW-0805">Transcription regulation</keyword>
<evidence type="ECO:0000313" key="9">
    <source>
        <dbReference type="EMBL" id="TMW99368.1"/>
    </source>
</evidence>
<dbReference type="InterPro" id="IPR036427">
    <property type="entry name" value="Bromodomain-like_sf"/>
</dbReference>
<keyword evidence="6" id="KW-0812">Transmembrane</keyword>
<evidence type="ECO:0000256" key="3">
    <source>
        <dbReference type="ARBA" id="ARBA00023163"/>
    </source>
</evidence>
<feature type="region of interest" description="Disordered" evidence="5">
    <location>
        <begin position="381"/>
        <end position="402"/>
    </location>
</feature>
<dbReference type="EMBL" id="RXGB01001332">
    <property type="protein sequence ID" value="TMW99368.1"/>
    <property type="molecule type" value="Genomic_DNA"/>
</dbReference>
<dbReference type="PANTHER" id="PTHR45926">
    <property type="entry name" value="OSJNBA0053K19.4 PROTEIN"/>
    <property type="match status" value="1"/>
</dbReference>
<dbReference type="InterPro" id="IPR001487">
    <property type="entry name" value="Bromodomain"/>
</dbReference>
<dbReference type="Pfam" id="PF00439">
    <property type="entry name" value="Bromodomain"/>
    <property type="match status" value="1"/>
</dbReference>
<dbReference type="Gene3D" id="1.20.1270.220">
    <property type="match status" value="1"/>
</dbReference>
<comment type="caution">
    <text evidence="9">The sequence shown here is derived from an EMBL/GenBank/DDBJ whole genome shotgun (WGS) entry which is preliminary data.</text>
</comment>
<organism evidence="9">
    <name type="scientific">Solanum chilense</name>
    <name type="common">Tomato</name>
    <name type="synonym">Lycopersicon chilense</name>
    <dbReference type="NCBI Taxonomy" id="4083"/>
    <lineage>
        <taxon>Eukaryota</taxon>
        <taxon>Viridiplantae</taxon>
        <taxon>Streptophyta</taxon>
        <taxon>Embryophyta</taxon>
        <taxon>Tracheophyta</taxon>
        <taxon>Spermatophyta</taxon>
        <taxon>Magnoliopsida</taxon>
        <taxon>eudicotyledons</taxon>
        <taxon>Gunneridae</taxon>
        <taxon>Pentapetalae</taxon>
        <taxon>asterids</taxon>
        <taxon>lamiids</taxon>
        <taxon>Solanales</taxon>
        <taxon>Solanaceae</taxon>
        <taxon>Solanoideae</taxon>
        <taxon>Solaneae</taxon>
        <taxon>Solanum</taxon>
        <taxon>Solanum subgen. Lycopersicon</taxon>
    </lineage>
</organism>
<reference evidence="9" key="1">
    <citation type="submission" date="2019-05" db="EMBL/GenBank/DDBJ databases">
        <title>The de novo reference genome and transcriptome assemblies of the wild tomato species Solanum chilense.</title>
        <authorList>
            <person name="Stam R."/>
            <person name="Nosenko T."/>
            <person name="Hoerger A.C."/>
            <person name="Stephan W."/>
            <person name="Seidel M.A."/>
            <person name="Kuhn J.M.M."/>
            <person name="Haberer G."/>
            <person name="Tellier A."/>
        </authorList>
    </citation>
    <scope>NUCLEOTIDE SEQUENCE</scope>
    <source>
        <tissue evidence="9">Mature leaves</tissue>
    </source>
</reference>
<feature type="transmembrane region" description="Helical" evidence="6">
    <location>
        <begin position="560"/>
        <end position="580"/>
    </location>
</feature>
<feature type="compositionally biased region" description="Low complexity" evidence="5">
    <location>
        <begin position="545"/>
        <end position="557"/>
    </location>
</feature>
<dbReference type="AlphaFoldDB" id="A0A6N2BZH6"/>
<feature type="compositionally biased region" description="Basic residues" evidence="5">
    <location>
        <begin position="177"/>
        <end position="187"/>
    </location>
</feature>
<dbReference type="PROSITE" id="PS50014">
    <property type="entry name" value="BROMODOMAIN_2"/>
    <property type="match status" value="1"/>
</dbReference>
<keyword evidence="2 4" id="KW-0103">Bromodomain</keyword>
<evidence type="ECO:0000256" key="1">
    <source>
        <dbReference type="ARBA" id="ARBA00023015"/>
    </source>
</evidence>
<feature type="domain" description="NET" evidence="8">
    <location>
        <begin position="403"/>
        <end position="484"/>
    </location>
</feature>
<evidence type="ECO:0000256" key="6">
    <source>
        <dbReference type="SAM" id="Phobius"/>
    </source>
</evidence>
<gene>
    <name evidence="9" type="ORF">EJD97_002670</name>
</gene>
<proteinExistence type="predicted"/>
<evidence type="ECO:0000256" key="5">
    <source>
        <dbReference type="SAM" id="MobiDB-lite"/>
    </source>
</evidence>
<feature type="region of interest" description="Disordered" evidence="5">
    <location>
        <begin position="529"/>
        <end position="557"/>
    </location>
</feature>
<keyword evidence="6" id="KW-1133">Transmembrane helix</keyword>
<sequence>MASAVITGRNEPHWDKQNAYKRKYTTNPTAHSQLHTRFNPNPNPNYNLQNFSTISHLQQVNEPLPRAAPSPAIMATSKVPFNWKPNAVDGTDSFHREYVIFNLASYSRSELKELKKMLSSDLDRVQALLDRIETQDFVPRTSFHAREVIQPPMAPWPQSALPPNASRQHREPVLIGKKSKKHTGQKRPRTIDLGKDLVVEGDKFFVNMMKTCRQILGKIMKKKYGRVFNAPVDVKGLNLYDYHDFIKHPMDLGTVKSRLDKNVYRTPQDFAADVRLTFTNAMTYNPKGQYVHDLAEEYLGIFEEMFKPAYEKYEAEHHKVATIMQQVHQQMNLSQPAPNTKLPPLPVAKKSGSARSHSTLLNQHQSHIHSFSEPVAPLFATPASKSPPQPVVEMPRSAKTSKLKVKDPNKRLMTEGEREKLGNELQNLPPENMEHVLQLVKRKFPNLTEEGNEVELDLEIIDNGTLWELYRYVISHKESMSKIERSGVTENAAAVLLNKSPEKAPSPEHAKPEINEVDVVEEDVDIGEEIPGENFPPVHIDKDPSSSSGSSSGSDSSSGGITFSFCSSFWLTSVMLYLLLPWLCRFRKFFWE</sequence>
<name>A0A6N2BZH6_SOLCI</name>
<accession>A0A6N2BZH6</accession>
<dbReference type="InterPro" id="IPR038336">
    <property type="entry name" value="NET_sf"/>
</dbReference>
<feature type="region of interest" description="Disordered" evidence="5">
    <location>
        <begin position="154"/>
        <end position="187"/>
    </location>
</feature>
<evidence type="ECO:0008006" key="10">
    <source>
        <dbReference type="Google" id="ProtNLM"/>
    </source>
</evidence>
<dbReference type="SMART" id="SM00297">
    <property type="entry name" value="BROMO"/>
    <property type="match status" value="1"/>
</dbReference>
<dbReference type="Gene3D" id="1.20.920.10">
    <property type="entry name" value="Bromodomain-like"/>
    <property type="match status" value="1"/>
</dbReference>
<keyword evidence="3" id="KW-0804">Transcription</keyword>
<dbReference type="InterPro" id="IPR027353">
    <property type="entry name" value="NET_dom"/>
</dbReference>
<dbReference type="PROSITE" id="PS51525">
    <property type="entry name" value="NET"/>
    <property type="match status" value="1"/>
</dbReference>
<evidence type="ECO:0000256" key="2">
    <source>
        <dbReference type="ARBA" id="ARBA00023117"/>
    </source>
</evidence>
<keyword evidence="6" id="KW-0472">Membrane</keyword>
<evidence type="ECO:0000259" key="8">
    <source>
        <dbReference type="PROSITE" id="PS51525"/>
    </source>
</evidence>
<feature type="domain" description="Bromo" evidence="7">
    <location>
        <begin position="220"/>
        <end position="292"/>
    </location>
</feature>
<protein>
    <recommendedName>
        <fullName evidence="10">Bromo domain-containing protein</fullName>
    </recommendedName>
</protein>
<dbReference type="SUPFAM" id="SSF47370">
    <property type="entry name" value="Bromodomain"/>
    <property type="match status" value="1"/>
</dbReference>
<evidence type="ECO:0000256" key="4">
    <source>
        <dbReference type="PROSITE-ProRule" id="PRU00035"/>
    </source>
</evidence>